<feature type="non-terminal residue" evidence="1">
    <location>
        <position position="1"/>
    </location>
</feature>
<organism evidence="1 2">
    <name type="scientific">Xenoophorus captivus</name>
    <dbReference type="NCBI Taxonomy" id="1517983"/>
    <lineage>
        <taxon>Eukaryota</taxon>
        <taxon>Metazoa</taxon>
        <taxon>Chordata</taxon>
        <taxon>Craniata</taxon>
        <taxon>Vertebrata</taxon>
        <taxon>Euteleostomi</taxon>
        <taxon>Actinopterygii</taxon>
        <taxon>Neopterygii</taxon>
        <taxon>Teleostei</taxon>
        <taxon>Neoteleostei</taxon>
        <taxon>Acanthomorphata</taxon>
        <taxon>Ovalentaria</taxon>
        <taxon>Atherinomorphae</taxon>
        <taxon>Cyprinodontiformes</taxon>
        <taxon>Goodeidae</taxon>
        <taxon>Xenoophorus</taxon>
    </lineage>
</organism>
<dbReference type="EMBL" id="JAHRIN010033642">
    <property type="protein sequence ID" value="MEQ2202315.1"/>
    <property type="molecule type" value="Genomic_DNA"/>
</dbReference>
<name>A0ABV0R2I7_9TELE</name>
<protein>
    <recommendedName>
        <fullName evidence="3">Reverse transcriptase</fullName>
    </recommendedName>
</protein>
<evidence type="ECO:0008006" key="3">
    <source>
        <dbReference type="Google" id="ProtNLM"/>
    </source>
</evidence>
<comment type="caution">
    <text evidence="1">The sequence shown here is derived from an EMBL/GenBank/DDBJ whole genome shotgun (WGS) entry which is preliminary data.</text>
</comment>
<dbReference type="Proteomes" id="UP001434883">
    <property type="component" value="Unassembled WGS sequence"/>
</dbReference>
<keyword evidence="2" id="KW-1185">Reference proteome</keyword>
<proteinExistence type="predicted"/>
<gene>
    <name evidence="1" type="ORF">XENOCAPTIV_015815</name>
</gene>
<evidence type="ECO:0000313" key="2">
    <source>
        <dbReference type="Proteomes" id="UP001434883"/>
    </source>
</evidence>
<reference evidence="1 2" key="1">
    <citation type="submission" date="2021-06" db="EMBL/GenBank/DDBJ databases">
        <authorList>
            <person name="Palmer J.M."/>
        </authorList>
    </citation>
    <scope>NUCLEOTIDE SEQUENCE [LARGE SCALE GENOMIC DNA]</scope>
    <source>
        <strain evidence="1 2">XC_2019</strain>
        <tissue evidence="1">Muscle</tissue>
    </source>
</reference>
<accession>A0ABV0R2I7</accession>
<sequence length="106" mass="12282">PTSSMLQYIHPLRQIFNKFQSISDNIYAVDILQYSSLKNSEFFKLYEILECVKEITNWLKTNSLQLHSKKTKCLIIAPDSLVPLIRQQIGHLNSAVKPNFRNLGVF</sequence>
<evidence type="ECO:0000313" key="1">
    <source>
        <dbReference type="EMBL" id="MEQ2202315.1"/>
    </source>
</evidence>